<sequence length="179" mass="21212">MQRDGGACWWFTPWKKLDQEWQVTTTRAQQHLSKIADSIQKTTYLDGEHWGALSDCYLLQERASSRLWDLVHRCRKRLHDDIDTLADVVHKMKALLTENPSKKKIDERLQQRYETFLLELVAMYERELVTKSLIAADMAECAQHDVMTLYIASWQMQPHLDRARIDEILQLIQNDAHYR</sequence>
<dbReference type="Proteomes" id="UP000794436">
    <property type="component" value="Unassembled WGS sequence"/>
</dbReference>
<dbReference type="EMBL" id="SPLM01000074">
    <property type="protein sequence ID" value="TMW62235.1"/>
    <property type="molecule type" value="Genomic_DNA"/>
</dbReference>
<organism evidence="1 2">
    <name type="scientific">Pythium oligandrum</name>
    <name type="common">Mycoparasitic fungus</name>
    <dbReference type="NCBI Taxonomy" id="41045"/>
    <lineage>
        <taxon>Eukaryota</taxon>
        <taxon>Sar</taxon>
        <taxon>Stramenopiles</taxon>
        <taxon>Oomycota</taxon>
        <taxon>Peronosporomycetes</taxon>
        <taxon>Pythiales</taxon>
        <taxon>Pythiaceae</taxon>
        <taxon>Pythium</taxon>
    </lineage>
</organism>
<dbReference type="PANTHER" id="PTHR15827:SF2">
    <property type="entry name" value="CYCLIN-DEPENDENT KINASE 2-INTERACTING PROTEIN"/>
    <property type="match status" value="1"/>
</dbReference>
<reference evidence="1" key="1">
    <citation type="submission" date="2019-03" db="EMBL/GenBank/DDBJ databases">
        <title>Long read genome sequence of the mycoparasitic Pythium oligandrum ATCC 38472 isolated from sugarbeet rhizosphere.</title>
        <authorList>
            <person name="Gaulin E."/>
        </authorList>
    </citation>
    <scope>NUCLEOTIDE SEQUENCE</scope>
    <source>
        <strain evidence="1">ATCC 38472_TT</strain>
    </source>
</reference>
<proteinExistence type="predicted"/>
<evidence type="ECO:0000313" key="1">
    <source>
        <dbReference type="EMBL" id="TMW62235.1"/>
    </source>
</evidence>
<protein>
    <submittedName>
        <fullName evidence="1">Uncharacterized protein</fullName>
    </submittedName>
</protein>
<gene>
    <name evidence="1" type="ORF">Poli38472_009728</name>
</gene>
<comment type="caution">
    <text evidence="1">The sequence shown here is derived from an EMBL/GenBank/DDBJ whole genome shotgun (WGS) entry which is preliminary data.</text>
</comment>
<name>A0A8K1FG02_PYTOL</name>
<evidence type="ECO:0000313" key="2">
    <source>
        <dbReference type="Proteomes" id="UP000794436"/>
    </source>
</evidence>
<dbReference type="OrthoDB" id="17066at2759"/>
<dbReference type="AlphaFoldDB" id="A0A8K1FG02"/>
<keyword evidence="2" id="KW-1185">Reference proteome</keyword>
<accession>A0A8K1FG02</accession>
<dbReference type="PANTHER" id="PTHR15827">
    <property type="entry name" value="CYCLIN-DEPENDENT KINASE 2-INTERACTING PROTEIN"/>
    <property type="match status" value="1"/>
</dbReference>